<dbReference type="InterPro" id="IPR036397">
    <property type="entry name" value="RNaseH_sf"/>
</dbReference>
<sequence>MAIREQAKRFEDPKPSGSKALVENLYMDDLIAGEDSMQKIHIIKDEVETILADAGMHMHKWRMSGQEESLAQENYPMEPIISPLTSDKVLGVGWNNSEDELVFDPNSLIQFVNSAKPCKRSIMGAAARLHDPIGLISPFVMGVKLLLQKIHVRKLTYDGILPKDLLADWSKWSLVISKARMTPVQALKTLTIPRKELMAALLAARLMTTTMKALNFGARHFSRTDSMNVWHWIKGETPEKHGIFIKNRLTELLSLSAATEWFHVPGKLNPADLPSRGISMANLKSNKLWLNGPDFLMTGHYPRTEIPQTILTTINRIGVGENPVTETVIDVKRYSSLSRAIRVCATVLRAAARFKSNVGIIGRRKSSRLREKKKTELEKDLTAEPLSSAELSQAKRRLLREAQSRCFREAIAADDPTESPRISKFAPFEDENGLLWVGGRLQNSCETFEGYTAQPGGAEEAPLPQSRVESGGVFKNIGVDYLGPFQIKGAKVWIRLFTCSVVRGLHLEVAENLSAEAFSSCFNRFIAARGVPHRINSDNGCNFVRSAKAMKALWDNLREEQTQNFLGLREIEWSLNAPKAAWCGGQFERLIRTVKDCLSKTTNMHSIPLFDFLTVIKEIESIVNSRPLTNCPTSVDGFPPLTPSHFLTPSMPISLPAGDVTGAGIRPDALVHAWKRGEALLDDFWKRWRMEYLLCLRSAHERRTNNTGETAVGDVVLIHEDNINRLHWRLGRVIGILKSRDGQIRTCKVKTAGGVIVRTVQHLFKLL</sequence>
<gene>
    <name evidence="3" type="primary">LOC100905131</name>
</gene>
<dbReference type="GO" id="GO:0015074">
    <property type="term" value="P:DNA integration"/>
    <property type="evidence" value="ECO:0007669"/>
    <property type="project" value="InterPro"/>
</dbReference>
<dbReference type="InterPro" id="IPR040676">
    <property type="entry name" value="DUF5641"/>
</dbReference>
<dbReference type="Pfam" id="PF18701">
    <property type="entry name" value="DUF5641"/>
    <property type="match status" value="1"/>
</dbReference>
<dbReference type="GO" id="GO:0003676">
    <property type="term" value="F:nucleic acid binding"/>
    <property type="evidence" value="ECO:0007669"/>
    <property type="project" value="InterPro"/>
</dbReference>
<feature type="domain" description="Integrase catalytic" evidence="1">
    <location>
        <begin position="458"/>
        <end position="651"/>
    </location>
</feature>
<accession>A0AAJ6QR62</accession>
<evidence type="ECO:0000313" key="2">
    <source>
        <dbReference type="Proteomes" id="UP000694867"/>
    </source>
</evidence>
<dbReference type="KEGG" id="goe:100905131"/>
<dbReference type="AlphaFoldDB" id="A0AAJ6QR62"/>
<dbReference type="PROSITE" id="PS50994">
    <property type="entry name" value="INTEGRASE"/>
    <property type="match status" value="1"/>
</dbReference>
<reference evidence="3" key="1">
    <citation type="submission" date="2025-08" db="UniProtKB">
        <authorList>
            <consortium name="RefSeq"/>
        </authorList>
    </citation>
    <scope>IDENTIFICATION</scope>
</reference>
<protein>
    <submittedName>
        <fullName evidence="3">Uncharacterized protein LOC100905131</fullName>
    </submittedName>
</protein>
<proteinExistence type="predicted"/>
<keyword evidence="2" id="KW-1185">Reference proteome</keyword>
<dbReference type="RefSeq" id="XP_003741304.2">
    <property type="nucleotide sequence ID" value="XM_003741256.2"/>
</dbReference>
<dbReference type="Pfam" id="PF05380">
    <property type="entry name" value="Peptidase_A17"/>
    <property type="match status" value="1"/>
</dbReference>
<dbReference type="PANTHER" id="PTHR47331">
    <property type="entry name" value="PHD-TYPE DOMAIN-CONTAINING PROTEIN"/>
    <property type="match status" value="1"/>
</dbReference>
<evidence type="ECO:0000313" key="3">
    <source>
        <dbReference type="RefSeq" id="XP_003741304.2"/>
    </source>
</evidence>
<name>A0AAJ6QR62_9ACAR</name>
<dbReference type="SUPFAM" id="SSF53098">
    <property type="entry name" value="Ribonuclease H-like"/>
    <property type="match status" value="1"/>
</dbReference>
<dbReference type="InterPro" id="IPR008042">
    <property type="entry name" value="Retrotrans_Pao"/>
</dbReference>
<dbReference type="InterPro" id="IPR012337">
    <property type="entry name" value="RNaseH-like_sf"/>
</dbReference>
<dbReference type="InterPro" id="IPR001584">
    <property type="entry name" value="Integrase_cat-core"/>
</dbReference>
<dbReference type="Proteomes" id="UP000694867">
    <property type="component" value="Unplaced"/>
</dbReference>
<evidence type="ECO:0000259" key="1">
    <source>
        <dbReference type="PROSITE" id="PS50994"/>
    </source>
</evidence>
<dbReference type="GeneID" id="100905131"/>
<organism evidence="2 3">
    <name type="scientific">Galendromus occidentalis</name>
    <name type="common">western predatory mite</name>
    <dbReference type="NCBI Taxonomy" id="34638"/>
    <lineage>
        <taxon>Eukaryota</taxon>
        <taxon>Metazoa</taxon>
        <taxon>Ecdysozoa</taxon>
        <taxon>Arthropoda</taxon>
        <taxon>Chelicerata</taxon>
        <taxon>Arachnida</taxon>
        <taxon>Acari</taxon>
        <taxon>Parasitiformes</taxon>
        <taxon>Mesostigmata</taxon>
        <taxon>Gamasina</taxon>
        <taxon>Phytoseioidea</taxon>
        <taxon>Phytoseiidae</taxon>
        <taxon>Typhlodrominae</taxon>
        <taxon>Galendromus</taxon>
    </lineage>
</organism>
<dbReference type="Gene3D" id="3.30.420.10">
    <property type="entry name" value="Ribonuclease H-like superfamily/Ribonuclease H"/>
    <property type="match status" value="1"/>
</dbReference>